<dbReference type="InterPro" id="IPR012338">
    <property type="entry name" value="Beta-lactam/transpept-like"/>
</dbReference>
<keyword evidence="4" id="KW-1185">Reference proteome</keyword>
<comment type="similarity">
    <text evidence="1">Belongs to the peptidase S13 family.</text>
</comment>
<keyword evidence="3" id="KW-0121">Carboxypeptidase</keyword>
<dbReference type="Gene3D" id="3.50.80.20">
    <property type="entry name" value="D-Ala-D-Ala carboxypeptidase C, peptidase S13"/>
    <property type="match status" value="1"/>
</dbReference>
<evidence type="ECO:0000256" key="1">
    <source>
        <dbReference type="ARBA" id="ARBA00006096"/>
    </source>
</evidence>
<dbReference type="SUPFAM" id="SSF56601">
    <property type="entry name" value="beta-lactamase/transpeptidase-like"/>
    <property type="match status" value="1"/>
</dbReference>
<dbReference type="Gene3D" id="3.40.710.10">
    <property type="entry name" value="DD-peptidase/beta-lactamase superfamily"/>
    <property type="match status" value="1"/>
</dbReference>
<dbReference type="InterPro" id="IPR000667">
    <property type="entry name" value="Peptidase_S13"/>
</dbReference>
<dbReference type="GO" id="GO:0004180">
    <property type="term" value="F:carboxypeptidase activity"/>
    <property type="evidence" value="ECO:0007669"/>
    <property type="project" value="UniProtKB-KW"/>
</dbReference>
<dbReference type="NCBIfam" id="TIGR00666">
    <property type="entry name" value="PBP4"/>
    <property type="match status" value="1"/>
</dbReference>
<dbReference type="Pfam" id="PF02113">
    <property type="entry name" value="Peptidase_S13"/>
    <property type="match status" value="2"/>
</dbReference>
<accession>A0ABN3U069</accession>
<evidence type="ECO:0000313" key="4">
    <source>
        <dbReference type="Proteomes" id="UP001501842"/>
    </source>
</evidence>
<sequence>MAAVDRPVAVVTLFLLQVFTVGAGAGVVKITPERELSPRPASVAHREIVVPDKTTQGIADTRVSGAQLAAKLAKLDPDGRIIGVVLDGATRQSLFDARSGQAAVPASTTKIVTSTAVLAALDPSARMTTRVVSKDGRLVLVGGGDPTLSSQDDPKSYPEPASVADLARETAEALKANGTTRITVDYDASLYSGSSLGPGWKPTYFTEGSVAPVSALMVDNGRVAPNPCEGTLAPVEDGPKHATQVFVQWLKRYGVKAAVGRPGSGEGGQKVADVQSPPVSALVEHLMDCSDNDVSEALARQVALKKGLPASFDGAAQAVRGVLQSLGVAQGVDTRDGSGLSPLNRITPLGLAKMISMNALGDRAELRTVITGMPVAGFSGTLAARFLGTPGAGVVRAKTGTLNHVATLAGVIMHKNGRLLTFAFMANGVEDLGAARAVLDRLATAVATCDC</sequence>
<dbReference type="PRINTS" id="PR00922">
    <property type="entry name" value="DADACBPTASE3"/>
</dbReference>
<comment type="caution">
    <text evidence="3">The sequence shown here is derived from an EMBL/GenBank/DDBJ whole genome shotgun (WGS) entry which is preliminary data.</text>
</comment>
<name>A0ABN3U069_9ACTN</name>
<keyword evidence="3" id="KW-0645">Protease</keyword>
<dbReference type="PANTHER" id="PTHR30023">
    <property type="entry name" value="D-ALANYL-D-ALANINE CARBOXYPEPTIDASE"/>
    <property type="match status" value="1"/>
</dbReference>
<keyword evidence="2" id="KW-0378">Hydrolase</keyword>
<dbReference type="PANTHER" id="PTHR30023:SF0">
    <property type="entry name" value="PENICILLIN-SENSITIVE CARBOXYPEPTIDASE A"/>
    <property type="match status" value="1"/>
</dbReference>
<dbReference type="Proteomes" id="UP001501842">
    <property type="component" value="Unassembled WGS sequence"/>
</dbReference>
<dbReference type="EMBL" id="BAAATZ010000003">
    <property type="protein sequence ID" value="GAA2720329.1"/>
    <property type="molecule type" value="Genomic_DNA"/>
</dbReference>
<evidence type="ECO:0000256" key="2">
    <source>
        <dbReference type="ARBA" id="ARBA00022801"/>
    </source>
</evidence>
<proteinExistence type="inferred from homology"/>
<reference evidence="3 4" key="1">
    <citation type="journal article" date="2019" name="Int. J. Syst. Evol. Microbiol.">
        <title>The Global Catalogue of Microorganisms (GCM) 10K type strain sequencing project: providing services to taxonomists for standard genome sequencing and annotation.</title>
        <authorList>
            <consortium name="The Broad Institute Genomics Platform"/>
            <consortium name="The Broad Institute Genome Sequencing Center for Infectious Disease"/>
            <person name="Wu L."/>
            <person name="Ma J."/>
        </authorList>
    </citation>
    <scope>NUCLEOTIDE SEQUENCE [LARGE SCALE GENOMIC DNA]</scope>
    <source>
        <strain evidence="3 4">JCM 8201</strain>
    </source>
</reference>
<protein>
    <submittedName>
        <fullName evidence="3">D-alanyl-D-alanine carboxypeptidase/D-alanyl-D-alanine-endopeptidase</fullName>
    </submittedName>
</protein>
<gene>
    <name evidence="3" type="primary">dacB</name>
    <name evidence="3" type="ORF">GCM10010439_08000</name>
</gene>
<evidence type="ECO:0000313" key="3">
    <source>
        <dbReference type="EMBL" id="GAA2720329.1"/>
    </source>
</evidence>
<organism evidence="3 4">
    <name type="scientific">Actinocorallia aurantiaca</name>
    <dbReference type="NCBI Taxonomy" id="46204"/>
    <lineage>
        <taxon>Bacteria</taxon>
        <taxon>Bacillati</taxon>
        <taxon>Actinomycetota</taxon>
        <taxon>Actinomycetes</taxon>
        <taxon>Streptosporangiales</taxon>
        <taxon>Thermomonosporaceae</taxon>
        <taxon>Actinocorallia</taxon>
    </lineage>
</organism>